<dbReference type="EC" id="3.2.1.4" evidence="3"/>
<evidence type="ECO:0000313" key="10">
    <source>
        <dbReference type="Proteomes" id="UP000310016"/>
    </source>
</evidence>
<organism evidence="9 10">
    <name type="scientific">Chitiniphilus eburneus</name>
    <dbReference type="NCBI Taxonomy" id="2571148"/>
    <lineage>
        <taxon>Bacteria</taxon>
        <taxon>Pseudomonadati</taxon>
        <taxon>Pseudomonadota</taxon>
        <taxon>Betaproteobacteria</taxon>
        <taxon>Neisseriales</taxon>
        <taxon>Chitinibacteraceae</taxon>
        <taxon>Chitiniphilus</taxon>
    </lineage>
</organism>
<evidence type="ECO:0000256" key="6">
    <source>
        <dbReference type="ARBA" id="ARBA00023295"/>
    </source>
</evidence>
<accession>A0A4U0Q5C4</accession>
<dbReference type="Pfam" id="PF01270">
    <property type="entry name" value="Glyco_hydro_8"/>
    <property type="match status" value="1"/>
</dbReference>
<keyword evidence="7" id="KW-0119">Carbohydrate metabolism</keyword>
<dbReference type="AlphaFoldDB" id="A0A4U0Q5C4"/>
<feature type="chain" id="PRO_5020574957" description="cellulase" evidence="8">
    <location>
        <begin position="21"/>
        <end position="339"/>
    </location>
</feature>
<dbReference type="Proteomes" id="UP000310016">
    <property type="component" value="Unassembled WGS sequence"/>
</dbReference>
<keyword evidence="4 9" id="KW-0378">Hydrolase</keyword>
<dbReference type="GO" id="GO:0008810">
    <property type="term" value="F:cellulase activity"/>
    <property type="evidence" value="ECO:0007669"/>
    <property type="project" value="UniProtKB-EC"/>
</dbReference>
<evidence type="ECO:0000256" key="5">
    <source>
        <dbReference type="ARBA" id="ARBA00023001"/>
    </source>
</evidence>
<dbReference type="RefSeq" id="WP_136772325.1">
    <property type="nucleotide sequence ID" value="NZ_CP156074.1"/>
</dbReference>
<dbReference type="InterPro" id="IPR012341">
    <property type="entry name" value="6hp_glycosidase-like_sf"/>
</dbReference>
<protein>
    <recommendedName>
        <fullName evidence="3">cellulase</fullName>
        <ecNumber evidence="3">3.2.1.4</ecNumber>
    </recommendedName>
</protein>
<evidence type="ECO:0000256" key="1">
    <source>
        <dbReference type="ARBA" id="ARBA00000966"/>
    </source>
</evidence>
<dbReference type="InterPro" id="IPR008928">
    <property type="entry name" value="6-hairpin_glycosidase_sf"/>
</dbReference>
<evidence type="ECO:0000256" key="3">
    <source>
        <dbReference type="ARBA" id="ARBA00012601"/>
    </source>
</evidence>
<evidence type="ECO:0000256" key="4">
    <source>
        <dbReference type="ARBA" id="ARBA00022801"/>
    </source>
</evidence>
<keyword evidence="5" id="KW-0136">Cellulose degradation</keyword>
<comment type="catalytic activity">
    <reaction evidence="1">
        <text>Endohydrolysis of (1-&gt;4)-beta-D-glucosidic linkages in cellulose, lichenin and cereal beta-D-glucans.</text>
        <dbReference type="EC" id="3.2.1.4"/>
    </reaction>
</comment>
<dbReference type="InterPro" id="IPR002037">
    <property type="entry name" value="Glyco_hydro_8"/>
</dbReference>
<dbReference type="EMBL" id="SUMF01000003">
    <property type="protein sequence ID" value="TJZ76275.1"/>
    <property type="molecule type" value="Genomic_DNA"/>
</dbReference>
<keyword evidence="10" id="KW-1185">Reference proteome</keyword>
<feature type="signal peptide" evidence="8">
    <location>
        <begin position="1"/>
        <end position="20"/>
    </location>
</feature>
<evidence type="ECO:0000256" key="7">
    <source>
        <dbReference type="ARBA" id="ARBA00023326"/>
    </source>
</evidence>
<sequence length="339" mass="37832">MIRRWCYALLFGLCAQAASAAAPSWDDWLERFVSPEGRVIDTANQRVSHSEGQGYGMLLAEARRDRASFERLWRWTDRNLAVRDDALFAWQWKPAGDGGAVGDRNNATDGDLLIAWALLRGAERWRQPAWRARARAILADVRGKLIRPSPYGPLLLPGMVGFVQDQTVVVNLSYWLFPAFGEFDRADPAPVWRELAQSGQKLLVAARFGRWQLPPDWVAVAPDGKLSLIPRLGTRHGYNAVRIPLYLAWARVDNPALYAPFLAFWRDFDQGSVQPATTDLRDDTTDPYNAPPGVLSLNATVRRLRQDAAAPAPPDAADTDYYPATLALLAALAEREVAR</sequence>
<comment type="caution">
    <text evidence="9">The sequence shown here is derived from an EMBL/GenBank/DDBJ whole genome shotgun (WGS) entry which is preliminary data.</text>
</comment>
<keyword evidence="6" id="KW-0326">Glycosidase</keyword>
<dbReference type="Gene3D" id="1.50.10.10">
    <property type="match status" value="1"/>
</dbReference>
<keyword evidence="8" id="KW-0732">Signal</keyword>
<proteinExistence type="inferred from homology"/>
<evidence type="ECO:0000313" key="9">
    <source>
        <dbReference type="EMBL" id="TJZ76275.1"/>
    </source>
</evidence>
<evidence type="ECO:0000256" key="8">
    <source>
        <dbReference type="SAM" id="SignalP"/>
    </source>
</evidence>
<comment type="similarity">
    <text evidence="2">Belongs to the glycosyl hydrolase 8 (cellulase D) family.</text>
</comment>
<evidence type="ECO:0000256" key="2">
    <source>
        <dbReference type="ARBA" id="ARBA00009209"/>
    </source>
</evidence>
<dbReference type="OrthoDB" id="9766708at2"/>
<dbReference type="PRINTS" id="PR00735">
    <property type="entry name" value="GLHYDRLASE8"/>
</dbReference>
<name>A0A4U0Q5C4_9NEIS</name>
<dbReference type="SUPFAM" id="SSF48208">
    <property type="entry name" value="Six-hairpin glycosidases"/>
    <property type="match status" value="1"/>
</dbReference>
<dbReference type="GO" id="GO:0030245">
    <property type="term" value="P:cellulose catabolic process"/>
    <property type="evidence" value="ECO:0007669"/>
    <property type="project" value="UniProtKB-KW"/>
</dbReference>
<gene>
    <name evidence="9" type="ORF">FAZ21_05735</name>
</gene>
<reference evidence="9 10" key="1">
    <citation type="submission" date="2019-04" db="EMBL/GenBank/DDBJ databases">
        <title>Chitiniphilus eburnea sp. nov., a novel chitinolytic bacterium isolated from aquaculture sludge.</title>
        <authorList>
            <person name="Sheng M."/>
        </authorList>
    </citation>
    <scope>NUCLEOTIDE SEQUENCE [LARGE SCALE GENOMIC DNA]</scope>
    <source>
        <strain evidence="9 10">HX-2-15</strain>
    </source>
</reference>
<keyword evidence="7" id="KW-0624">Polysaccharide degradation</keyword>